<sequence>MVDRPELTFPKDVAEWVRECYSQAETILEYGSGGSTVMASEMTGKTIFSVESDPDWCQDMQAYFKRVGTNSEVHLHYADIGPVGKWGRPRSHKAWAQYHLYPNSVWDRSDFKAPDLVLVDGRFRTACFVTALLRTEKPVTVLFDDYVRRKAYHVVERFAEPVEIRNRMARFDILPTELPRHALSDILATYTRPF</sequence>
<dbReference type="Proteomes" id="UP000193926">
    <property type="component" value="Unassembled WGS sequence"/>
</dbReference>
<gene>
    <name evidence="1" type="ORF">MGEO_17340</name>
</gene>
<keyword evidence="2" id="KW-1185">Reference proteome</keyword>
<dbReference type="SUPFAM" id="SSF53335">
    <property type="entry name" value="S-adenosyl-L-methionine-dependent methyltransferases"/>
    <property type="match status" value="1"/>
</dbReference>
<accession>A0A1X4NHB5</accession>
<protein>
    <recommendedName>
        <fullName evidence="3">Methyltransferase</fullName>
    </recommendedName>
</protein>
<name>A0A1X4NHB5_9RHOB</name>
<dbReference type="EMBL" id="JFKC01000023">
    <property type="protein sequence ID" value="OSQ46612.1"/>
    <property type="molecule type" value="Genomic_DNA"/>
</dbReference>
<proteinExistence type="predicted"/>
<dbReference type="InterPro" id="IPR029063">
    <property type="entry name" value="SAM-dependent_MTases_sf"/>
</dbReference>
<evidence type="ECO:0000313" key="1">
    <source>
        <dbReference type="EMBL" id="OSQ46612.1"/>
    </source>
</evidence>
<organism evidence="1 2">
    <name type="scientific">Marivita geojedonensis</name>
    <dbReference type="NCBI Taxonomy" id="1123756"/>
    <lineage>
        <taxon>Bacteria</taxon>
        <taxon>Pseudomonadati</taxon>
        <taxon>Pseudomonadota</taxon>
        <taxon>Alphaproteobacteria</taxon>
        <taxon>Rhodobacterales</taxon>
        <taxon>Roseobacteraceae</taxon>
        <taxon>Marivita</taxon>
    </lineage>
</organism>
<dbReference type="STRING" id="1123756.MGEO_17340"/>
<evidence type="ECO:0000313" key="2">
    <source>
        <dbReference type="Proteomes" id="UP000193926"/>
    </source>
</evidence>
<dbReference type="AlphaFoldDB" id="A0A1X4NHB5"/>
<comment type="caution">
    <text evidence="1">The sequence shown here is derived from an EMBL/GenBank/DDBJ whole genome shotgun (WGS) entry which is preliminary data.</text>
</comment>
<evidence type="ECO:0008006" key="3">
    <source>
        <dbReference type="Google" id="ProtNLM"/>
    </source>
</evidence>
<dbReference type="Gene3D" id="3.40.50.150">
    <property type="entry name" value="Vaccinia Virus protein VP39"/>
    <property type="match status" value="1"/>
</dbReference>
<reference evidence="1 2" key="1">
    <citation type="submission" date="2014-03" db="EMBL/GenBank/DDBJ databases">
        <title>The draft genome sequence of Marivita geojedonensis KCTC 23882.</title>
        <authorList>
            <person name="Lai Q."/>
            <person name="Shao Z."/>
        </authorList>
    </citation>
    <scope>NUCLEOTIDE SEQUENCE [LARGE SCALE GENOMIC DNA]</scope>
    <source>
        <strain evidence="1 2">DPG-138</strain>
    </source>
</reference>